<dbReference type="InterPro" id="IPR035093">
    <property type="entry name" value="RelE/ParE_toxin_dom_sf"/>
</dbReference>
<dbReference type="PANTHER" id="PTHR40266">
    <property type="entry name" value="TOXIN HIGB-1"/>
    <property type="match status" value="1"/>
</dbReference>
<dbReference type="InterPro" id="IPR007711">
    <property type="entry name" value="HigB-1"/>
</dbReference>
<dbReference type="Pfam" id="PF05015">
    <property type="entry name" value="HigB-like_toxin"/>
    <property type="match status" value="1"/>
</dbReference>
<dbReference type="Proteomes" id="UP000077875">
    <property type="component" value="Chromosome"/>
</dbReference>
<dbReference type="KEGG" id="haa:A5892_01590"/>
<dbReference type="PANTHER" id="PTHR40266:SF2">
    <property type="entry name" value="TOXIN HIGB-1"/>
    <property type="match status" value="1"/>
</dbReference>
<dbReference type="Gene3D" id="3.30.2310.20">
    <property type="entry name" value="RelE-like"/>
    <property type="match status" value="1"/>
</dbReference>
<evidence type="ECO:0000313" key="2">
    <source>
        <dbReference type="Proteomes" id="UP000077875"/>
    </source>
</evidence>
<reference evidence="1 2" key="1">
    <citation type="submission" date="2016-04" db="EMBL/GenBank/DDBJ databases">
        <title>Complete Genome Sequence of Halotalea alkalilenta IHB B 13600.</title>
        <authorList>
            <person name="Swarnkar M.K."/>
            <person name="Sharma A."/>
            <person name="Kaushal K."/>
            <person name="Soni R."/>
            <person name="Rana S."/>
            <person name="Singh A.K."/>
            <person name="Gulati A."/>
        </authorList>
    </citation>
    <scope>NUCLEOTIDE SEQUENCE [LARGE SCALE GENOMIC DNA]</scope>
    <source>
        <strain evidence="1 2">IHB B 13600</strain>
    </source>
</reference>
<organism evidence="1 2">
    <name type="scientific">Halotalea alkalilenta</name>
    <dbReference type="NCBI Taxonomy" id="376489"/>
    <lineage>
        <taxon>Bacteria</taxon>
        <taxon>Pseudomonadati</taxon>
        <taxon>Pseudomonadota</taxon>
        <taxon>Gammaproteobacteria</taxon>
        <taxon>Oceanospirillales</taxon>
        <taxon>Halomonadaceae</taxon>
        <taxon>Halotalea</taxon>
    </lineage>
</organism>
<sequence>MIVSFRHKGMAQFYTTGSTRGIRADQARRLARILAFLDRAATPSDLDLPGWRLHPLKGELQGHWSISVNGQWRVIFRFVDNDVELVDLLDYH</sequence>
<dbReference type="STRING" id="376489.A5892_01590"/>
<name>A0A172YBC6_9GAMM</name>
<dbReference type="RefSeq" id="WP_064121301.1">
    <property type="nucleotide sequence ID" value="NZ_CP015243.1"/>
</dbReference>
<accession>A0A172YBC6</accession>
<dbReference type="AlphaFoldDB" id="A0A172YBC6"/>
<protein>
    <submittedName>
        <fullName evidence="1">Killer protein</fullName>
    </submittedName>
</protein>
<keyword evidence="2" id="KW-1185">Reference proteome</keyword>
<dbReference type="EMBL" id="CP015243">
    <property type="protein sequence ID" value="ANF56315.1"/>
    <property type="molecule type" value="Genomic_DNA"/>
</dbReference>
<dbReference type="SUPFAM" id="SSF143011">
    <property type="entry name" value="RelE-like"/>
    <property type="match status" value="1"/>
</dbReference>
<evidence type="ECO:0000313" key="1">
    <source>
        <dbReference type="EMBL" id="ANF56315.1"/>
    </source>
</evidence>
<gene>
    <name evidence="1" type="ORF">A5892_01590</name>
</gene>
<proteinExistence type="predicted"/>